<keyword evidence="2" id="KW-1185">Reference proteome</keyword>
<reference evidence="1 2" key="2">
    <citation type="journal article" date="2008" name="Bioinformatics">
        <title>Assembly reconciliation.</title>
        <authorList>
            <person name="Zimin A.V."/>
            <person name="Smith D.R."/>
            <person name="Sutton G."/>
            <person name="Yorke J.A."/>
        </authorList>
    </citation>
    <scope>NUCLEOTIDE SEQUENCE [LARGE SCALE GENOMIC DNA]</scope>
    <source>
        <strain evidence="1 2">TSC#14021-0224.01</strain>
    </source>
</reference>
<name>A0A0Q5VU81_DROER</name>
<gene>
    <name evidence="1" type="primary">Dere\GG27186</name>
    <name evidence="1" type="synonym">GG27186</name>
    <name evidence="1" type="ORF">Dere_GG27186</name>
</gene>
<dbReference type="AlphaFoldDB" id="A0A0Q5VU81"/>
<evidence type="ECO:0000313" key="1">
    <source>
        <dbReference type="EMBL" id="KQS61787.1"/>
    </source>
</evidence>
<accession>A0A0Q5VU81</accession>
<proteinExistence type="predicted"/>
<organism evidence="1 2">
    <name type="scientific">Drosophila erecta</name>
    <name type="common">Fruit fly</name>
    <dbReference type="NCBI Taxonomy" id="7220"/>
    <lineage>
        <taxon>Eukaryota</taxon>
        <taxon>Metazoa</taxon>
        <taxon>Ecdysozoa</taxon>
        <taxon>Arthropoda</taxon>
        <taxon>Hexapoda</taxon>
        <taxon>Insecta</taxon>
        <taxon>Pterygota</taxon>
        <taxon>Neoptera</taxon>
        <taxon>Endopterygota</taxon>
        <taxon>Diptera</taxon>
        <taxon>Brachycera</taxon>
        <taxon>Muscomorpha</taxon>
        <taxon>Ephydroidea</taxon>
        <taxon>Drosophilidae</taxon>
        <taxon>Drosophila</taxon>
        <taxon>Sophophora</taxon>
    </lineage>
</organism>
<dbReference type="Proteomes" id="UP000008711">
    <property type="component" value="Unassembled WGS sequence"/>
</dbReference>
<protein>
    <submittedName>
        <fullName evidence="1">Uncharacterized protein</fullName>
    </submittedName>
</protein>
<sequence>MLNLQPKKVALRVIVIDGALQDSRIGRTV</sequence>
<evidence type="ECO:0000313" key="2">
    <source>
        <dbReference type="Proteomes" id="UP000008711"/>
    </source>
</evidence>
<dbReference type="EMBL" id="CH954179">
    <property type="protein sequence ID" value="KQS61787.1"/>
    <property type="molecule type" value="Genomic_DNA"/>
</dbReference>
<reference evidence="1 2" key="1">
    <citation type="journal article" date="2007" name="Nature">
        <title>Evolution of genes and genomes on the Drosophila phylogeny.</title>
        <authorList>
            <consortium name="Drosophila 12 Genomes Consortium"/>
            <person name="Clark A.G."/>
            <person name="Eisen M.B."/>
            <person name="Smith D.R."/>
            <person name="Bergman C.M."/>
            <person name="Oliver B."/>
            <person name="Markow T.A."/>
            <person name="Kaufman T.C."/>
            <person name="Kellis M."/>
            <person name="Gelbart W."/>
            <person name="Iyer V.N."/>
            <person name="Pollard D.A."/>
            <person name="Sackton T.B."/>
            <person name="Larracuente A.M."/>
            <person name="Singh N.D."/>
            <person name="Abad J.P."/>
            <person name="Abt D.N."/>
            <person name="Adryan B."/>
            <person name="Aguade M."/>
            <person name="Akashi H."/>
            <person name="Anderson W.W."/>
            <person name="Aquadro C.F."/>
            <person name="Ardell D.H."/>
            <person name="Arguello R."/>
            <person name="Artieri C.G."/>
            <person name="Barbash D.A."/>
            <person name="Barker D."/>
            <person name="Barsanti P."/>
            <person name="Batterham P."/>
            <person name="Batzoglou S."/>
            <person name="Begun D."/>
            <person name="Bhutkar A."/>
            <person name="Blanco E."/>
            <person name="Bosak S.A."/>
            <person name="Bradley R.K."/>
            <person name="Brand A.D."/>
            <person name="Brent M.R."/>
            <person name="Brooks A.N."/>
            <person name="Brown R.H."/>
            <person name="Butlin R.K."/>
            <person name="Caggese C."/>
            <person name="Calvi B.R."/>
            <person name="Bernardo de Carvalho A."/>
            <person name="Caspi A."/>
            <person name="Castrezana S."/>
            <person name="Celniker S.E."/>
            <person name="Chang J.L."/>
            <person name="Chapple C."/>
            <person name="Chatterji S."/>
            <person name="Chinwalla A."/>
            <person name="Civetta A."/>
            <person name="Clifton S.W."/>
            <person name="Comeron J.M."/>
            <person name="Costello J.C."/>
            <person name="Coyne J.A."/>
            <person name="Daub J."/>
            <person name="David R.G."/>
            <person name="Delcher A.L."/>
            <person name="Delehaunty K."/>
            <person name="Do C.B."/>
            <person name="Ebling H."/>
            <person name="Edwards K."/>
            <person name="Eickbush T."/>
            <person name="Evans J.D."/>
            <person name="Filipski A."/>
            <person name="Findeiss S."/>
            <person name="Freyhult E."/>
            <person name="Fulton L."/>
            <person name="Fulton R."/>
            <person name="Garcia A.C."/>
            <person name="Gardiner A."/>
            <person name="Garfield D.A."/>
            <person name="Garvin B.E."/>
            <person name="Gibson G."/>
            <person name="Gilbert D."/>
            <person name="Gnerre S."/>
            <person name="Godfrey J."/>
            <person name="Good R."/>
            <person name="Gotea V."/>
            <person name="Gravely B."/>
            <person name="Greenberg A.J."/>
            <person name="Griffiths-Jones S."/>
            <person name="Gross S."/>
            <person name="Guigo R."/>
            <person name="Gustafson E.A."/>
            <person name="Haerty W."/>
            <person name="Hahn M.W."/>
            <person name="Halligan D.L."/>
            <person name="Halpern A.L."/>
            <person name="Halter G.M."/>
            <person name="Han M.V."/>
            <person name="Heger A."/>
            <person name="Hillier L."/>
            <person name="Hinrichs A.S."/>
            <person name="Holmes I."/>
            <person name="Hoskins R.A."/>
            <person name="Hubisz M.J."/>
            <person name="Hultmark D."/>
            <person name="Huntley M.A."/>
            <person name="Jaffe D.B."/>
            <person name="Jagadeeshan S."/>
            <person name="Jeck W.R."/>
            <person name="Johnson J."/>
            <person name="Jones C.D."/>
            <person name="Jordan W.C."/>
            <person name="Karpen G.H."/>
            <person name="Kataoka E."/>
            <person name="Keightley P.D."/>
            <person name="Kheradpour P."/>
            <person name="Kirkness E.F."/>
            <person name="Koerich L.B."/>
            <person name="Kristiansen K."/>
            <person name="Kudrna D."/>
            <person name="Kulathinal R.J."/>
            <person name="Kumar S."/>
            <person name="Kwok R."/>
            <person name="Lander E."/>
            <person name="Langley C.H."/>
            <person name="Lapoint R."/>
            <person name="Lazzaro B.P."/>
            <person name="Lee S.J."/>
            <person name="Levesque L."/>
            <person name="Li R."/>
            <person name="Lin C.F."/>
            <person name="Lin M.F."/>
            <person name="Lindblad-Toh K."/>
            <person name="Llopart A."/>
            <person name="Long M."/>
            <person name="Low L."/>
            <person name="Lozovsky E."/>
            <person name="Lu J."/>
            <person name="Luo M."/>
            <person name="Machado C.A."/>
            <person name="Makalowski W."/>
            <person name="Marzo M."/>
            <person name="Matsuda M."/>
            <person name="Matzkin L."/>
            <person name="McAllister B."/>
            <person name="McBride C.S."/>
            <person name="McKernan B."/>
            <person name="McKernan K."/>
            <person name="Mendez-Lago M."/>
            <person name="Minx P."/>
            <person name="Mollenhauer M.U."/>
            <person name="Montooth K."/>
            <person name="Mount S.M."/>
            <person name="Mu X."/>
            <person name="Myers E."/>
            <person name="Negre B."/>
            <person name="Newfeld S."/>
            <person name="Nielsen R."/>
            <person name="Noor M.A."/>
            <person name="O'Grady P."/>
            <person name="Pachter L."/>
            <person name="Papaceit M."/>
            <person name="Parisi M.J."/>
            <person name="Parisi M."/>
            <person name="Parts L."/>
            <person name="Pedersen J.S."/>
            <person name="Pesole G."/>
            <person name="Phillippy A.M."/>
            <person name="Ponting C.P."/>
            <person name="Pop M."/>
            <person name="Porcelli D."/>
            <person name="Powell J.R."/>
            <person name="Prohaska S."/>
            <person name="Pruitt K."/>
            <person name="Puig M."/>
            <person name="Quesneville H."/>
            <person name="Ram K.R."/>
            <person name="Rand D."/>
            <person name="Rasmussen M.D."/>
            <person name="Reed L.K."/>
            <person name="Reenan R."/>
            <person name="Reily A."/>
            <person name="Remington K.A."/>
            <person name="Rieger T.T."/>
            <person name="Ritchie M.G."/>
            <person name="Robin C."/>
            <person name="Rogers Y.H."/>
            <person name="Rohde C."/>
            <person name="Rozas J."/>
            <person name="Rubenfield M.J."/>
            <person name="Ruiz A."/>
            <person name="Russo S."/>
            <person name="Salzberg S.L."/>
            <person name="Sanchez-Gracia A."/>
            <person name="Saranga D.J."/>
            <person name="Sato H."/>
            <person name="Schaeffer S.W."/>
            <person name="Schatz M.C."/>
            <person name="Schlenke T."/>
            <person name="Schwartz R."/>
            <person name="Segarra C."/>
            <person name="Singh R.S."/>
            <person name="Sirot L."/>
            <person name="Sirota M."/>
            <person name="Sisneros N.B."/>
            <person name="Smith C.D."/>
            <person name="Smith T.F."/>
            <person name="Spieth J."/>
            <person name="Stage D.E."/>
            <person name="Stark A."/>
            <person name="Stephan W."/>
            <person name="Strausberg R.L."/>
            <person name="Strempel S."/>
            <person name="Sturgill D."/>
            <person name="Sutton G."/>
            <person name="Sutton G.G."/>
            <person name="Tao W."/>
            <person name="Teichmann S."/>
            <person name="Tobari Y.N."/>
            <person name="Tomimura Y."/>
            <person name="Tsolas J.M."/>
            <person name="Valente V.L."/>
            <person name="Venter E."/>
            <person name="Venter J.C."/>
            <person name="Vicario S."/>
            <person name="Vieira F.G."/>
            <person name="Vilella A.J."/>
            <person name="Villasante A."/>
            <person name="Walenz B."/>
            <person name="Wang J."/>
            <person name="Wasserman M."/>
            <person name="Watts T."/>
            <person name="Wilson D."/>
            <person name="Wilson R.K."/>
            <person name="Wing R.A."/>
            <person name="Wolfner M.F."/>
            <person name="Wong A."/>
            <person name="Wong G.K."/>
            <person name="Wu C.I."/>
            <person name="Wu G."/>
            <person name="Yamamoto D."/>
            <person name="Yang H.P."/>
            <person name="Yang S.P."/>
            <person name="Yorke J.A."/>
            <person name="Yoshida K."/>
            <person name="Zdobnov E."/>
            <person name="Zhang P."/>
            <person name="Zhang Y."/>
            <person name="Zimin A.V."/>
            <person name="Baldwin J."/>
            <person name="Abdouelleil A."/>
            <person name="Abdulkadir J."/>
            <person name="Abebe A."/>
            <person name="Abera B."/>
            <person name="Abreu J."/>
            <person name="Acer S.C."/>
            <person name="Aftuck L."/>
            <person name="Alexander A."/>
            <person name="An P."/>
            <person name="Anderson E."/>
            <person name="Anderson S."/>
            <person name="Arachi H."/>
            <person name="Azer M."/>
            <person name="Bachantsang P."/>
            <person name="Barry A."/>
            <person name="Bayul T."/>
            <person name="Berlin A."/>
            <person name="Bessette D."/>
            <person name="Bloom T."/>
            <person name="Blye J."/>
            <person name="Boguslavskiy L."/>
            <person name="Bonnet C."/>
            <person name="Boukhgalter B."/>
            <person name="Bourzgui I."/>
            <person name="Brown A."/>
            <person name="Cahill P."/>
            <person name="Channer S."/>
            <person name="Cheshatsang Y."/>
            <person name="Chuda L."/>
            <person name="Citroen M."/>
            <person name="Collymore A."/>
            <person name="Cooke P."/>
            <person name="Costello M."/>
            <person name="D'Aco K."/>
            <person name="Daza R."/>
            <person name="De Haan G."/>
            <person name="DeGray S."/>
            <person name="DeMaso C."/>
            <person name="Dhargay N."/>
            <person name="Dooley K."/>
            <person name="Dooley E."/>
            <person name="Doricent M."/>
            <person name="Dorje P."/>
            <person name="Dorjee K."/>
            <person name="Dupes A."/>
            <person name="Elong R."/>
            <person name="Falk J."/>
            <person name="Farina A."/>
            <person name="Faro S."/>
            <person name="Ferguson D."/>
            <person name="Fisher S."/>
            <person name="Foley C.D."/>
            <person name="Franke A."/>
            <person name="Friedrich D."/>
            <person name="Gadbois L."/>
            <person name="Gearin G."/>
            <person name="Gearin C.R."/>
            <person name="Giannoukos G."/>
            <person name="Goode T."/>
            <person name="Graham J."/>
            <person name="Grandbois E."/>
            <person name="Grewal S."/>
            <person name="Gyaltsen K."/>
            <person name="Hafez N."/>
            <person name="Hagos B."/>
            <person name="Hall J."/>
            <person name="Henson C."/>
            <person name="Hollinger A."/>
            <person name="Honan T."/>
            <person name="Huard M.D."/>
            <person name="Hughes L."/>
            <person name="Hurhula B."/>
            <person name="Husby M.E."/>
            <person name="Kamat A."/>
            <person name="Kanga B."/>
            <person name="Kashin S."/>
            <person name="Khazanovich D."/>
            <person name="Kisner P."/>
            <person name="Lance K."/>
            <person name="Lara M."/>
            <person name="Lee W."/>
            <person name="Lennon N."/>
            <person name="Letendre F."/>
            <person name="LeVine R."/>
            <person name="Lipovsky A."/>
            <person name="Liu X."/>
            <person name="Liu J."/>
            <person name="Liu S."/>
            <person name="Lokyitsang T."/>
            <person name="Lokyitsang Y."/>
            <person name="Lubonja R."/>
            <person name="Lui A."/>
            <person name="MacDonald P."/>
            <person name="Magnisalis V."/>
            <person name="Maru K."/>
            <person name="Matthews C."/>
            <person name="McCusker W."/>
            <person name="McDonough S."/>
            <person name="Mehta T."/>
            <person name="Meldrim J."/>
            <person name="Meneus L."/>
            <person name="Mihai O."/>
            <person name="Mihalev A."/>
            <person name="Mihova T."/>
            <person name="Mittelman R."/>
            <person name="Mlenga V."/>
            <person name="Montmayeur A."/>
            <person name="Mulrain L."/>
            <person name="Navidi A."/>
            <person name="Naylor J."/>
            <person name="Negash T."/>
            <person name="Nguyen T."/>
            <person name="Nguyen N."/>
            <person name="Nicol R."/>
            <person name="Norbu C."/>
            <person name="Norbu N."/>
            <person name="Novod N."/>
            <person name="O'Neill B."/>
            <person name="Osman S."/>
            <person name="Markiewicz E."/>
            <person name="Oyono O.L."/>
            <person name="Patti C."/>
            <person name="Phunkhang P."/>
            <person name="Pierre F."/>
            <person name="Priest M."/>
            <person name="Raghuraman S."/>
            <person name="Rege F."/>
            <person name="Reyes R."/>
            <person name="Rise C."/>
            <person name="Rogov P."/>
            <person name="Ross K."/>
            <person name="Ryan E."/>
            <person name="Settipalli S."/>
            <person name="Shea T."/>
            <person name="Sherpa N."/>
            <person name="Shi L."/>
            <person name="Shih D."/>
            <person name="Sparrow T."/>
            <person name="Spaulding J."/>
            <person name="Stalker J."/>
            <person name="Stange-Thomann N."/>
            <person name="Stavropoulos S."/>
            <person name="Stone C."/>
            <person name="Strader C."/>
            <person name="Tesfaye S."/>
            <person name="Thomson T."/>
            <person name="Thoulutsang Y."/>
            <person name="Thoulutsang D."/>
            <person name="Topham K."/>
            <person name="Topping I."/>
            <person name="Tsamla T."/>
            <person name="Vassiliev H."/>
            <person name="Vo A."/>
            <person name="Wangchuk T."/>
            <person name="Wangdi T."/>
            <person name="Weiand M."/>
            <person name="Wilkinson J."/>
            <person name="Wilson A."/>
            <person name="Yadav S."/>
            <person name="Young G."/>
            <person name="Yu Q."/>
            <person name="Zembek L."/>
            <person name="Zhong D."/>
            <person name="Zimmer A."/>
            <person name="Zwirko Z."/>
            <person name="Jaffe D.B."/>
            <person name="Alvarez P."/>
            <person name="Brockman W."/>
            <person name="Butler J."/>
            <person name="Chin C."/>
            <person name="Gnerre S."/>
            <person name="Grabherr M."/>
            <person name="Kleber M."/>
            <person name="Mauceli E."/>
            <person name="MacCallum I."/>
        </authorList>
    </citation>
    <scope>NUCLEOTIDE SEQUENCE [LARGE SCALE GENOMIC DNA]</scope>
    <source>
        <strain evidence="1 2">TSC#14021-0224.01</strain>
    </source>
</reference>